<proteinExistence type="predicted"/>
<dbReference type="RefSeq" id="WP_067586945.1">
    <property type="nucleotide sequence ID" value="NZ_JAAGNC010000027.1"/>
</dbReference>
<gene>
    <name evidence="1" type="ORF">G3I59_03180</name>
</gene>
<dbReference type="Proteomes" id="UP000470404">
    <property type="component" value="Unassembled WGS sequence"/>
</dbReference>
<comment type="caution">
    <text evidence="1">The sequence shown here is derived from an EMBL/GenBank/DDBJ whole genome shotgun (WGS) entry which is preliminary data.</text>
</comment>
<dbReference type="EMBL" id="JAAGNC010000027">
    <property type="protein sequence ID" value="NEC54626.1"/>
    <property type="molecule type" value="Genomic_DNA"/>
</dbReference>
<protein>
    <submittedName>
        <fullName evidence="1">Uncharacterized protein</fullName>
    </submittedName>
</protein>
<sequence>MKGLLLRLSAVDSGAETAVRVIAYFDELIARRATLPELLRATAFLAESVAGFAVPTAPCSGTGRPANPVAPPGTGRVWLERAGEPGPLDDLVLDPVEPPPAAPHLADPALVELVLGEQAADRALTLLGLDTAPPLRVAAVASGTGRDACAGAGAANRSARG</sequence>
<reference evidence="1 2" key="1">
    <citation type="submission" date="2020-01" db="EMBL/GenBank/DDBJ databases">
        <title>Insect and environment-associated Actinomycetes.</title>
        <authorList>
            <person name="Currrie C."/>
            <person name="Chevrette M."/>
            <person name="Carlson C."/>
            <person name="Stubbendieck R."/>
            <person name="Wendt-Pienkowski E."/>
        </authorList>
    </citation>
    <scope>NUCLEOTIDE SEQUENCE [LARGE SCALE GENOMIC DNA]</scope>
    <source>
        <strain evidence="1 2">SID8386</strain>
    </source>
</reference>
<evidence type="ECO:0000313" key="2">
    <source>
        <dbReference type="Proteomes" id="UP000470404"/>
    </source>
</evidence>
<accession>A0ABX0BP52</accession>
<organism evidence="1 2">
    <name type="scientific">Amycolatopsis rubida</name>
    <dbReference type="NCBI Taxonomy" id="112413"/>
    <lineage>
        <taxon>Bacteria</taxon>
        <taxon>Bacillati</taxon>
        <taxon>Actinomycetota</taxon>
        <taxon>Actinomycetes</taxon>
        <taxon>Pseudonocardiales</taxon>
        <taxon>Pseudonocardiaceae</taxon>
        <taxon>Amycolatopsis</taxon>
    </lineage>
</organism>
<name>A0ABX0BP52_9PSEU</name>
<evidence type="ECO:0000313" key="1">
    <source>
        <dbReference type="EMBL" id="NEC54626.1"/>
    </source>
</evidence>
<keyword evidence="2" id="KW-1185">Reference proteome</keyword>